<sequence length="117" mass="13421">MKWAWVWIGFWTLLTVGGAIQLLVDDSVHGFRYLTLAAGVAIWAVTLVKWFPRRLPLVDFWKGSYTGFSIAYVVASVDFAALWQSIAPLFFVVMVYMGSLENYRFTTWLDDQDPTTE</sequence>
<feature type="transmembrane region" description="Helical" evidence="1">
    <location>
        <begin position="31"/>
        <end position="51"/>
    </location>
</feature>
<evidence type="ECO:0000313" key="3">
    <source>
        <dbReference type="Proteomes" id="UP000617681"/>
    </source>
</evidence>
<protein>
    <submittedName>
        <fullName evidence="2">CRISPR-associated DxTHG motif protein</fullName>
    </submittedName>
</protein>
<keyword evidence="1" id="KW-1133">Transmembrane helix</keyword>
<keyword evidence="1" id="KW-0812">Transmembrane</keyword>
<organism evidence="2 3">
    <name type="scientific">Corynebacterium glucuronolyticum</name>
    <dbReference type="NCBI Taxonomy" id="39791"/>
    <lineage>
        <taxon>Bacteria</taxon>
        <taxon>Bacillati</taxon>
        <taxon>Actinomycetota</taxon>
        <taxon>Actinomycetes</taxon>
        <taxon>Mycobacteriales</taxon>
        <taxon>Corynebacteriaceae</taxon>
        <taxon>Corynebacterium</taxon>
    </lineage>
</organism>
<evidence type="ECO:0000313" key="2">
    <source>
        <dbReference type="EMBL" id="QRP71078.1"/>
    </source>
</evidence>
<dbReference type="RefSeq" id="WP_005394823.1">
    <property type="nucleotide sequence ID" value="NZ_CP068162.1"/>
</dbReference>
<evidence type="ECO:0000256" key="1">
    <source>
        <dbReference type="SAM" id="Phobius"/>
    </source>
</evidence>
<dbReference type="AlphaFoldDB" id="A0AAX1LA21"/>
<gene>
    <name evidence="2" type="ORF">I6J21_02675</name>
</gene>
<proteinExistence type="predicted"/>
<keyword evidence="1" id="KW-0472">Membrane</keyword>
<feature type="transmembrane region" description="Helical" evidence="1">
    <location>
        <begin position="6"/>
        <end position="24"/>
    </location>
</feature>
<accession>A0AAX1LA21</accession>
<reference evidence="2" key="1">
    <citation type="submission" date="2021-02" db="EMBL/GenBank/DDBJ databases">
        <title>FDA dAtabase for Regulatory Grade micrObial Sequences (FDA-ARGOS): Supporting development and validation of Infectious Disease Dx tests.</title>
        <authorList>
            <person name="Sproer C."/>
            <person name="Gronow S."/>
            <person name="Severitt S."/>
            <person name="Schroder I."/>
            <person name="Tallon L."/>
            <person name="Sadzewicz L."/>
            <person name="Zhao X."/>
            <person name="Boylan J."/>
            <person name="Ott S."/>
            <person name="Bowen H."/>
            <person name="Vavikolanu K."/>
            <person name="Mehta A."/>
            <person name="Aluvathingal J."/>
            <person name="Nadendla S."/>
            <person name="Lowell S."/>
            <person name="Myers T."/>
            <person name="Yan Y."/>
            <person name="Sichtig H."/>
        </authorList>
    </citation>
    <scope>NUCLEOTIDE SEQUENCE</scope>
    <source>
        <strain evidence="2">FDAARGOS_1191</strain>
    </source>
</reference>
<name>A0AAX1LA21_9CORY</name>
<feature type="transmembrane region" description="Helical" evidence="1">
    <location>
        <begin position="71"/>
        <end position="96"/>
    </location>
</feature>
<dbReference type="Proteomes" id="UP000617681">
    <property type="component" value="Chromosome"/>
</dbReference>
<dbReference type="EMBL" id="CP069534">
    <property type="protein sequence ID" value="QRP71078.1"/>
    <property type="molecule type" value="Genomic_DNA"/>
</dbReference>